<keyword evidence="5 10" id="KW-0812">Transmembrane</keyword>
<feature type="transmembrane region" description="Helical" evidence="10">
    <location>
        <begin position="45"/>
        <end position="69"/>
    </location>
</feature>
<evidence type="ECO:0000256" key="4">
    <source>
        <dbReference type="ARBA" id="ARBA00022519"/>
    </source>
</evidence>
<dbReference type="OrthoDB" id="4804620at2"/>
<keyword evidence="7 10" id="KW-0472">Membrane</keyword>
<accession>A0A4R2Q4A9</accession>
<feature type="transmembrane region" description="Helical" evidence="10">
    <location>
        <begin position="90"/>
        <end position="112"/>
    </location>
</feature>
<evidence type="ECO:0000256" key="6">
    <source>
        <dbReference type="ARBA" id="ARBA00022989"/>
    </source>
</evidence>
<feature type="region of interest" description="Disordered" evidence="9">
    <location>
        <begin position="166"/>
        <end position="185"/>
    </location>
</feature>
<evidence type="ECO:0000256" key="2">
    <source>
        <dbReference type="ARBA" id="ARBA00022448"/>
    </source>
</evidence>
<dbReference type="InterPro" id="IPR007387">
    <property type="entry name" value="TRAP_DctQ"/>
</dbReference>
<feature type="transmembrane region" description="Helical" evidence="10">
    <location>
        <begin position="12"/>
        <end position="33"/>
    </location>
</feature>
<dbReference type="PANTHER" id="PTHR35011">
    <property type="entry name" value="2,3-DIKETO-L-GULONATE TRAP TRANSPORTER SMALL PERMEASE PROTEIN YIAM"/>
    <property type="match status" value="1"/>
</dbReference>
<evidence type="ECO:0000256" key="9">
    <source>
        <dbReference type="SAM" id="MobiDB-lite"/>
    </source>
</evidence>
<gene>
    <name evidence="12" type="ORF">EV191_12241</name>
</gene>
<evidence type="ECO:0000259" key="11">
    <source>
        <dbReference type="Pfam" id="PF04290"/>
    </source>
</evidence>
<evidence type="ECO:0000256" key="1">
    <source>
        <dbReference type="ARBA" id="ARBA00004429"/>
    </source>
</evidence>
<keyword evidence="13" id="KW-1185">Reference proteome</keyword>
<evidence type="ECO:0000256" key="7">
    <source>
        <dbReference type="ARBA" id="ARBA00023136"/>
    </source>
</evidence>
<proteinExistence type="inferred from homology"/>
<evidence type="ECO:0000256" key="10">
    <source>
        <dbReference type="SAM" id="Phobius"/>
    </source>
</evidence>
<comment type="caution">
    <text evidence="12">The sequence shown here is derived from an EMBL/GenBank/DDBJ whole genome shotgun (WGS) entry which is preliminary data.</text>
</comment>
<dbReference type="Pfam" id="PF04290">
    <property type="entry name" value="DctQ"/>
    <property type="match status" value="1"/>
</dbReference>
<dbReference type="Proteomes" id="UP000294911">
    <property type="component" value="Unassembled WGS sequence"/>
</dbReference>
<dbReference type="GO" id="GO:0022857">
    <property type="term" value="F:transmembrane transporter activity"/>
    <property type="evidence" value="ECO:0007669"/>
    <property type="project" value="TreeGrafter"/>
</dbReference>
<protein>
    <submittedName>
        <fullName evidence="12">TRAP-type C4-dicarboxylate transport system permease small subunit</fullName>
    </submittedName>
</protein>
<reference evidence="12 13" key="1">
    <citation type="submission" date="2019-03" db="EMBL/GenBank/DDBJ databases">
        <title>Genomic Encyclopedia of Type Strains, Phase IV (KMG-IV): sequencing the most valuable type-strain genomes for metagenomic binning, comparative biology and taxonomic classification.</title>
        <authorList>
            <person name="Goeker M."/>
        </authorList>
    </citation>
    <scope>NUCLEOTIDE SEQUENCE [LARGE SCALE GENOMIC DNA]</scope>
    <source>
        <strain evidence="12 13">DSM 45765</strain>
    </source>
</reference>
<evidence type="ECO:0000256" key="3">
    <source>
        <dbReference type="ARBA" id="ARBA00022475"/>
    </source>
</evidence>
<keyword evidence="2" id="KW-0813">Transport</keyword>
<dbReference type="GO" id="GO:0015740">
    <property type="term" value="P:C4-dicarboxylate transport"/>
    <property type="evidence" value="ECO:0007669"/>
    <property type="project" value="TreeGrafter"/>
</dbReference>
<dbReference type="PANTHER" id="PTHR35011:SF10">
    <property type="entry name" value="TRAP TRANSPORTER SMALL PERMEASE PROTEIN"/>
    <property type="match status" value="1"/>
</dbReference>
<organism evidence="12 13">
    <name type="scientific">Tamaricihabitans halophyticus</name>
    <dbReference type="NCBI Taxonomy" id="1262583"/>
    <lineage>
        <taxon>Bacteria</taxon>
        <taxon>Bacillati</taxon>
        <taxon>Actinomycetota</taxon>
        <taxon>Actinomycetes</taxon>
        <taxon>Pseudonocardiales</taxon>
        <taxon>Pseudonocardiaceae</taxon>
        <taxon>Tamaricihabitans</taxon>
    </lineage>
</organism>
<evidence type="ECO:0000313" key="13">
    <source>
        <dbReference type="Proteomes" id="UP000294911"/>
    </source>
</evidence>
<dbReference type="InterPro" id="IPR055348">
    <property type="entry name" value="DctQ"/>
</dbReference>
<dbReference type="EMBL" id="SLXQ01000022">
    <property type="protein sequence ID" value="TCP43427.1"/>
    <property type="molecule type" value="Genomic_DNA"/>
</dbReference>
<keyword evidence="3" id="KW-1003">Cell membrane</keyword>
<evidence type="ECO:0000256" key="5">
    <source>
        <dbReference type="ARBA" id="ARBA00022692"/>
    </source>
</evidence>
<dbReference type="GO" id="GO:0005886">
    <property type="term" value="C:plasma membrane"/>
    <property type="evidence" value="ECO:0007669"/>
    <property type="project" value="UniProtKB-SubCell"/>
</dbReference>
<comment type="subcellular location">
    <subcellularLocation>
        <location evidence="1">Cell inner membrane</location>
        <topology evidence="1">Multi-pass membrane protein</topology>
    </subcellularLocation>
</comment>
<sequence length="185" mass="20092">MIARFERALRAVENILVTLSLLALVLMMSVMVVDVILRYLFGAPFAWALGFVSNYLMIGFFFLGLPYTMREGAHVHIDLLYQRLPALWRRVCRVLGGILGCVFVLALGYGGVMLTVDALAGADRPPPGSAELSWPVWTSAVLVPIGTGVLLLRTLCILMLGGTEESDAEATEPESSVSPLTKEGH</sequence>
<feature type="domain" description="Tripartite ATP-independent periplasmic transporters DctQ component" evidence="11">
    <location>
        <begin position="27"/>
        <end position="156"/>
    </location>
</feature>
<dbReference type="AlphaFoldDB" id="A0A4R2Q4A9"/>
<keyword evidence="6 10" id="KW-1133">Transmembrane helix</keyword>
<evidence type="ECO:0000256" key="8">
    <source>
        <dbReference type="ARBA" id="ARBA00038436"/>
    </source>
</evidence>
<evidence type="ECO:0000313" key="12">
    <source>
        <dbReference type="EMBL" id="TCP43427.1"/>
    </source>
</evidence>
<feature type="transmembrane region" description="Helical" evidence="10">
    <location>
        <begin position="132"/>
        <end position="152"/>
    </location>
</feature>
<comment type="similarity">
    <text evidence="8">Belongs to the TRAP transporter small permease family.</text>
</comment>
<keyword evidence="4" id="KW-0997">Cell inner membrane</keyword>
<name>A0A4R2Q4A9_9PSEU</name>
<dbReference type="RefSeq" id="WP_132880740.1">
    <property type="nucleotide sequence ID" value="NZ_SLXQ01000022.1"/>
</dbReference>